<dbReference type="Proteomes" id="UP000287853">
    <property type="component" value="Unassembled WGS sequence"/>
</dbReference>
<reference evidence="1 2" key="1">
    <citation type="submission" date="2017-01" db="EMBL/GenBank/DDBJ databases">
        <title>The cable genome- insights into the physiology and evolution of filamentous bacteria capable of sulfide oxidation via long distance electron transfer.</title>
        <authorList>
            <person name="Schreiber L."/>
            <person name="Bjerg J.T."/>
            <person name="Boggild A."/>
            <person name="Van De Vossenberg J."/>
            <person name="Meysman F."/>
            <person name="Nielsen L.P."/>
            <person name="Schramm A."/>
            <person name="Kjeldsen K.U."/>
        </authorList>
    </citation>
    <scope>NUCLEOTIDE SEQUENCE [LARGE SCALE GENOMIC DNA]</scope>
    <source>
        <strain evidence="1">MCF</strain>
    </source>
</reference>
<evidence type="ECO:0000313" key="2">
    <source>
        <dbReference type="Proteomes" id="UP000287853"/>
    </source>
</evidence>
<dbReference type="EMBL" id="MTKO01000091">
    <property type="protein sequence ID" value="RWX44681.1"/>
    <property type="molecule type" value="Genomic_DNA"/>
</dbReference>
<dbReference type="AlphaFoldDB" id="A0A444IUW4"/>
<gene>
    <name evidence="1" type="ORF">H206_01620</name>
</gene>
<organism evidence="1 2">
    <name type="scientific">Candidatus Electrothrix aarhusensis</name>
    <dbReference type="NCBI Taxonomy" id="1859131"/>
    <lineage>
        <taxon>Bacteria</taxon>
        <taxon>Pseudomonadati</taxon>
        <taxon>Thermodesulfobacteriota</taxon>
        <taxon>Desulfobulbia</taxon>
        <taxon>Desulfobulbales</taxon>
        <taxon>Desulfobulbaceae</taxon>
        <taxon>Candidatus Electrothrix</taxon>
    </lineage>
</organism>
<comment type="caution">
    <text evidence="1">The sequence shown here is derived from an EMBL/GenBank/DDBJ whole genome shotgun (WGS) entry which is preliminary data.</text>
</comment>
<accession>A0A444IUW4</accession>
<keyword evidence="2" id="KW-1185">Reference proteome</keyword>
<proteinExistence type="predicted"/>
<evidence type="ECO:0000313" key="1">
    <source>
        <dbReference type="EMBL" id="RWX44681.1"/>
    </source>
</evidence>
<sequence>MAMQKCKGRDVESLLIHKKIPPPQCCDRGAVCLNLISFVILQADPLLFLHVQGDLIDDFPSRCGFIGFRN</sequence>
<name>A0A444IUW4_9BACT</name>
<protein>
    <submittedName>
        <fullName evidence="1">Uncharacterized protein</fullName>
    </submittedName>
</protein>